<dbReference type="SMART" id="SM00255">
    <property type="entry name" value="TIR"/>
    <property type="match status" value="1"/>
</dbReference>
<feature type="domain" description="TIR" evidence="2">
    <location>
        <begin position="270"/>
        <end position="411"/>
    </location>
</feature>
<gene>
    <name evidence="3" type="ORF">KSF_049520</name>
</gene>
<dbReference type="PANTHER" id="PTHR14136:SF17">
    <property type="entry name" value="BTB_POZ DOMAIN-CONTAINING PROTEIN KCTD9"/>
    <property type="match status" value="1"/>
</dbReference>
<dbReference type="SUPFAM" id="SSF52200">
    <property type="entry name" value="Toll/Interleukin receptor TIR domain"/>
    <property type="match status" value="1"/>
</dbReference>
<dbReference type="InterPro" id="IPR035897">
    <property type="entry name" value="Toll_tir_struct_dom_sf"/>
</dbReference>
<dbReference type="SUPFAM" id="SSF141571">
    <property type="entry name" value="Pentapeptide repeat-like"/>
    <property type="match status" value="2"/>
</dbReference>
<dbReference type="InterPro" id="IPR051082">
    <property type="entry name" value="Pentapeptide-BTB/POZ_domain"/>
</dbReference>
<dbReference type="AlphaFoldDB" id="A0A8J3IG86"/>
<name>A0A8J3IG86_9CHLR</name>
<dbReference type="Pfam" id="PF13676">
    <property type="entry name" value="TIR_2"/>
    <property type="match status" value="1"/>
</dbReference>
<dbReference type="Pfam" id="PF00805">
    <property type="entry name" value="Pentapeptide"/>
    <property type="match status" value="3"/>
</dbReference>
<dbReference type="InterPro" id="IPR000157">
    <property type="entry name" value="TIR_dom"/>
</dbReference>
<comment type="caution">
    <text evidence="3">The sequence shown here is derived from an EMBL/GenBank/DDBJ whole genome shotgun (WGS) entry which is preliminary data.</text>
</comment>
<feature type="region of interest" description="Disordered" evidence="1">
    <location>
        <begin position="421"/>
        <end position="466"/>
    </location>
</feature>
<dbReference type="RefSeq" id="WP_220205613.1">
    <property type="nucleotide sequence ID" value="NZ_BNJK01000001.1"/>
</dbReference>
<keyword evidence="4" id="KW-1185">Reference proteome</keyword>
<dbReference type="PANTHER" id="PTHR14136">
    <property type="entry name" value="BTB_POZ DOMAIN-CONTAINING PROTEIN KCTD9"/>
    <property type="match status" value="1"/>
</dbReference>
<dbReference type="GO" id="GO:0007165">
    <property type="term" value="P:signal transduction"/>
    <property type="evidence" value="ECO:0007669"/>
    <property type="project" value="InterPro"/>
</dbReference>
<organism evidence="3 4">
    <name type="scientific">Reticulibacter mediterranei</name>
    <dbReference type="NCBI Taxonomy" id="2778369"/>
    <lineage>
        <taxon>Bacteria</taxon>
        <taxon>Bacillati</taxon>
        <taxon>Chloroflexota</taxon>
        <taxon>Ktedonobacteria</taxon>
        <taxon>Ktedonobacterales</taxon>
        <taxon>Reticulibacteraceae</taxon>
        <taxon>Reticulibacter</taxon>
    </lineage>
</organism>
<dbReference type="Proteomes" id="UP000597444">
    <property type="component" value="Unassembled WGS sequence"/>
</dbReference>
<proteinExistence type="predicted"/>
<accession>A0A8J3IG86</accession>
<evidence type="ECO:0000313" key="3">
    <source>
        <dbReference type="EMBL" id="GHO94904.1"/>
    </source>
</evidence>
<sequence length="466" mass="52672">MANEEHMKIIWKGSGIWNEWRKKHPKIIPDLRHADFSYANLSYADLSSADLSYANLSYADLRHASFKDTHLSYAHLSYARLMNADFSYADLNDANLEGDRFMNAHLAHLSNPSFWDTHFDSVNFRGANLRNANFSYANLSSSNFSDANLSDANLRRTNLNDADLRGIRLMKADLSSSNLREADLRNSNLRGADLRGADLTKAIVAWTIFGDLDLRNVTGLENIEHTGPSTIGMDTITRSEGDIPVSFLKGAGVSDGLIEYAKSLIGRAIDYYTCFISYSSQDDAFAERLYADLQNEGVRCWFAPHDMKIGDKIRPRIDESIRLYDKLLLVLSKHSIDSQWVEHEVEMALAKEQNTKQMVLFPIRLDKAIMEMSQDGWPSEVRHTRHIGNFEHWKDHDKYQVAFTRLLLDLQARSALKGVNSLDHEKESKQTSVAASVSTPPRGTQHGNEKAISPSGRSSSRKKRDP</sequence>
<feature type="compositionally biased region" description="Polar residues" evidence="1">
    <location>
        <begin position="430"/>
        <end position="446"/>
    </location>
</feature>
<dbReference type="InterPro" id="IPR001646">
    <property type="entry name" value="5peptide_repeat"/>
</dbReference>
<dbReference type="EMBL" id="BNJK01000001">
    <property type="protein sequence ID" value="GHO94904.1"/>
    <property type="molecule type" value="Genomic_DNA"/>
</dbReference>
<evidence type="ECO:0000259" key="2">
    <source>
        <dbReference type="PROSITE" id="PS50104"/>
    </source>
</evidence>
<protein>
    <recommendedName>
        <fullName evidence="2">TIR domain-containing protein</fullName>
    </recommendedName>
</protein>
<evidence type="ECO:0000256" key="1">
    <source>
        <dbReference type="SAM" id="MobiDB-lite"/>
    </source>
</evidence>
<dbReference type="Gene3D" id="3.40.50.10140">
    <property type="entry name" value="Toll/interleukin-1 receptor homology (TIR) domain"/>
    <property type="match status" value="1"/>
</dbReference>
<dbReference type="PROSITE" id="PS50104">
    <property type="entry name" value="TIR"/>
    <property type="match status" value="1"/>
</dbReference>
<evidence type="ECO:0000313" key="4">
    <source>
        <dbReference type="Proteomes" id="UP000597444"/>
    </source>
</evidence>
<reference evidence="3" key="1">
    <citation type="submission" date="2020-10" db="EMBL/GenBank/DDBJ databases">
        <title>Taxonomic study of unclassified bacteria belonging to the class Ktedonobacteria.</title>
        <authorList>
            <person name="Yabe S."/>
            <person name="Wang C.M."/>
            <person name="Zheng Y."/>
            <person name="Sakai Y."/>
            <person name="Cavaletti L."/>
            <person name="Monciardini P."/>
            <person name="Donadio S."/>
        </authorList>
    </citation>
    <scope>NUCLEOTIDE SEQUENCE</scope>
    <source>
        <strain evidence="3">ID150040</strain>
    </source>
</reference>
<dbReference type="Gene3D" id="2.160.20.80">
    <property type="entry name" value="E3 ubiquitin-protein ligase SopA"/>
    <property type="match status" value="2"/>
</dbReference>